<dbReference type="Proteomes" id="UP000483078">
    <property type="component" value="Unassembled WGS sequence"/>
</dbReference>
<dbReference type="PROSITE" id="PS51257">
    <property type="entry name" value="PROKAR_LIPOPROTEIN"/>
    <property type="match status" value="1"/>
</dbReference>
<comment type="caution">
    <text evidence="1">The sequence shown here is derived from an EMBL/GenBank/DDBJ whole genome shotgun (WGS) entry which is preliminary data.</text>
</comment>
<sequence length="117" mass="13405">MMRWKVSLAACLALAACATPEYRQERDICTAEWMQKIPPEFEQRLVTKTRTIEVPTGESTCRKVNDVVKCQQVMRTEFIPYTTVETVDVNETRRDAQIRACAQKACMARFGNPECDP</sequence>
<name>A0A7C9LS96_9RHOB</name>
<dbReference type="AlphaFoldDB" id="A0A7C9LS96"/>
<accession>A0A7C9LS96</accession>
<dbReference type="EMBL" id="VENJ01000012">
    <property type="protein sequence ID" value="MTJ04856.1"/>
    <property type="molecule type" value="Genomic_DNA"/>
</dbReference>
<proteinExistence type="predicted"/>
<evidence type="ECO:0008006" key="3">
    <source>
        <dbReference type="Google" id="ProtNLM"/>
    </source>
</evidence>
<gene>
    <name evidence="1" type="ORF">FH759_09220</name>
</gene>
<organism evidence="1 2">
    <name type="scientific">Sediminimonas qiaohouensis</name>
    <dbReference type="NCBI Taxonomy" id="552061"/>
    <lineage>
        <taxon>Bacteria</taxon>
        <taxon>Pseudomonadati</taxon>
        <taxon>Pseudomonadota</taxon>
        <taxon>Alphaproteobacteria</taxon>
        <taxon>Rhodobacterales</taxon>
        <taxon>Roseobacteraceae</taxon>
        <taxon>Sediminimonas</taxon>
    </lineage>
</organism>
<evidence type="ECO:0000313" key="1">
    <source>
        <dbReference type="EMBL" id="MTJ04856.1"/>
    </source>
</evidence>
<dbReference type="RefSeq" id="WP_026757882.1">
    <property type="nucleotide sequence ID" value="NZ_VENJ01000012.1"/>
</dbReference>
<reference evidence="1 2" key="1">
    <citation type="submission" date="2019-06" db="EMBL/GenBank/DDBJ databases">
        <title>Enrichment of Autotrophic Halophilic Microorganisms from Red Sea Brine Pool Using Microbial Electrosynthesis System.</title>
        <authorList>
            <person name="Alqahtani M.F."/>
            <person name="Bajracharya S."/>
            <person name="Katuri K.P."/>
            <person name="Ali M."/>
            <person name="Saikaly P.E."/>
        </authorList>
    </citation>
    <scope>NUCLEOTIDE SEQUENCE [LARGE SCALE GENOMIC DNA]</scope>
    <source>
        <strain evidence="1">MES6</strain>
    </source>
</reference>
<evidence type="ECO:0000313" key="2">
    <source>
        <dbReference type="Proteomes" id="UP000483078"/>
    </source>
</evidence>
<protein>
    <recommendedName>
        <fullName evidence="3">Lipoprotein</fullName>
    </recommendedName>
</protein>